<accession>A0A2P5B8W1</accession>
<keyword evidence="1" id="KW-1133">Transmembrane helix</keyword>
<organism evidence="2 3">
    <name type="scientific">Parasponia andersonii</name>
    <name type="common">Sponia andersonii</name>
    <dbReference type="NCBI Taxonomy" id="3476"/>
    <lineage>
        <taxon>Eukaryota</taxon>
        <taxon>Viridiplantae</taxon>
        <taxon>Streptophyta</taxon>
        <taxon>Embryophyta</taxon>
        <taxon>Tracheophyta</taxon>
        <taxon>Spermatophyta</taxon>
        <taxon>Magnoliopsida</taxon>
        <taxon>eudicotyledons</taxon>
        <taxon>Gunneridae</taxon>
        <taxon>Pentapetalae</taxon>
        <taxon>rosids</taxon>
        <taxon>fabids</taxon>
        <taxon>Rosales</taxon>
        <taxon>Cannabaceae</taxon>
        <taxon>Parasponia</taxon>
    </lineage>
</organism>
<dbReference type="Proteomes" id="UP000237105">
    <property type="component" value="Unassembled WGS sequence"/>
</dbReference>
<proteinExistence type="predicted"/>
<evidence type="ECO:0000256" key="1">
    <source>
        <dbReference type="SAM" id="Phobius"/>
    </source>
</evidence>
<evidence type="ECO:0008006" key="4">
    <source>
        <dbReference type="Google" id="ProtNLM"/>
    </source>
</evidence>
<reference evidence="3" key="1">
    <citation type="submission" date="2016-06" db="EMBL/GenBank/DDBJ databases">
        <title>Parallel loss of symbiosis genes in relatives of nitrogen-fixing non-legume Parasponia.</title>
        <authorList>
            <person name="Van Velzen R."/>
            <person name="Holmer R."/>
            <person name="Bu F."/>
            <person name="Rutten L."/>
            <person name="Van Zeijl A."/>
            <person name="Liu W."/>
            <person name="Santuari L."/>
            <person name="Cao Q."/>
            <person name="Sharma T."/>
            <person name="Shen D."/>
            <person name="Roswanjaya Y."/>
            <person name="Wardhani T."/>
            <person name="Kalhor M.S."/>
            <person name="Jansen J."/>
            <person name="Van den Hoogen J."/>
            <person name="Gungor B."/>
            <person name="Hartog M."/>
            <person name="Hontelez J."/>
            <person name="Verver J."/>
            <person name="Yang W.-C."/>
            <person name="Schijlen E."/>
            <person name="Repin R."/>
            <person name="Schilthuizen M."/>
            <person name="Schranz E."/>
            <person name="Heidstra R."/>
            <person name="Miyata K."/>
            <person name="Fedorova E."/>
            <person name="Kohlen W."/>
            <person name="Bisseling T."/>
            <person name="Smit S."/>
            <person name="Geurts R."/>
        </authorList>
    </citation>
    <scope>NUCLEOTIDE SEQUENCE [LARGE SCALE GENOMIC DNA]</scope>
    <source>
        <strain evidence="3">cv. WU1-14</strain>
    </source>
</reference>
<sequence length="100" mass="11243">NSHSSVHIEEKLKKLTRIPKHCLSVCTTSLLLLLKKSPFTAHVFTYSLLSLLIPLLLALTKFTVYVFFCITEKQASPLIHSLTHPDLTQTSLNYSFGTGR</sequence>
<comment type="caution">
    <text evidence="2">The sequence shown here is derived from an EMBL/GenBank/DDBJ whole genome shotgun (WGS) entry which is preliminary data.</text>
</comment>
<evidence type="ECO:0000313" key="3">
    <source>
        <dbReference type="Proteomes" id="UP000237105"/>
    </source>
</evidence>
<dbReference type="EMBL" id="JXTB01000335">
    <property type="protein sequence ID" value="PON45201.1"/>
    <property type="molecule type" value="Genomic_DNA"/>
</dbReference>
<keyword evidence="3" id="KW-1185">Reference proteome</keyword>
<keyword evidence="1" id="KW-0812">Transmembrane</keyword>
<name>A0A2P5B8W1_PARAD</name>
<dbReference type="AlphaFoldDB" id="A0A2P5B8W1"/>
<feature type="non-terminal residue" evidence="2">
    <location>
        <position position="1"/>
    </location>
</feature>
<feature type="transmembrane region" description="Helical" evidence="1">
    <location>
        <begin position="43"/>
        <end position="68"/>
    </location>
</feature>
<keyword evidence="1" id="KW-0472">Membrane</keyword>
<gene>
    <name evidence="2" type="ORF">PanWU01x14_260310</name>
</gene>
<protein>
    <recommendedName>
        <fullName evidence="4">Transmembrane protein</fullName>
    </recommendedName>
</protein>
<evidence type="ECO:0000313" key="2">
    <source>
        <dbReference type="EMBL" id="PON45201.1"/>
    </source>
</evidence>